<reference evidence="4 5" key="1">
    <citation type="submission" date="2019-02" db="EMBL/GenBank/DDBJ databases">
        <title>Sequencing the genomes of 1000 actinobacteria strains.</title>
        <authorList>
            <person name="Klenk H.-P."/>
        </authorList>
    </citation>
    <scope>NUCLEOTIDE SEQUENCE [LARGE SCALE GENOMIC DNA]</scope>
    <source>
        <strain evidence="4 5">DSM 45162</strain>
    </source>
</reference>
<name>A0A4Q7ZMT4_9ACTN</name>
<dbReference type="AlphaFoldDB" id="A0A4Q7ZMT4"/>
<evidence type="ECO:0000313" key="4">
    <source>
        <dbReference type="EMBL" id="RZU52328.1"/>
    </source>
</evidence>
<feature type="domain" description="DUF1707" evidence="3">
    <location>
        <begin position="19"/>
        <end position="71"/>
    </location>
</feature>
<protein>
    <submittedName>
        <fullName evidence="4">Uncharacterized protein DUF1707</fullName>
    </submittedName>
</protein>
<comment type="caution">
    <text evidence="4">The sequence shown here is derived from an EMBL/GenBank/DDBJ whole genome shotgun (WGS) entry which is preliminary data.</text>
</comment>
<evidence type="ECO:0000256" key="1">
    <source>
        <dbReference type="SAM" id="MobiDB-lite"/>
    </source>
</evidence>
<dbReference type="Proteomes" id="UP000292564">
    <property type="component" value="Unassembled WGS sequence"/>
</dbReference>
<dbReference type="InterPro" id="IPR012551">
    <property type="entry name" value="DUF1707_SHOCT-like"/>
</dbReference>
<feature type="region of interest" description="Disordered" evidence="1">
    <location>
        <begin position="1"/>
        <end position="24"/>
    </location>
</feature>
<sequence length="160" mass="17112">MANDGGNGRSTDSDGSSELRIGTPERQAALEALETHMTAKRLNTSEYEHRAEACDRARTQAELLRIFADLPAPHPHLPPPFVQAANPADSDSTPPMPPSVVAGCLTLGLGLPVAVVLGFAYDLWWVLAVPVAIPVVMAYVEQLRARPVRRAPGSDTPTPE</sequence>
<keyword evidence="5" id="KW-1185">Reference proteome</keyword>
<accession>A0A4Q7ZMT4</accession>
<evidence type="ECO:0000259" key="3">
    <source>
        <dbReference type="Pfam" id="PF08044"/>
    </source>
</evidence>
<organism evidence="4 5">
    <name type="scientific">Krasilnikovia cinnamomea</name>
    <dbReference type="NCBI Taxonomy" id="349313"/>
    <lineage>
        <taxon>Bacteria</taxon>
        <taxon>Bacillati</taxon>
        <taxon>Actinomycetota</taxon>
        <taxon>Actinomycetes</taxon>
        <taxon>Micromonosporales</taxon>
        <taxon>Micromonosporaceae</taxon>
        <taxon>Krasilnikovia</taxon>
    </lineage>
</organism>
<dbReference type="RefSeq" id="WP_165449541.1">
    <property type="nucleotide sequence ID" value="NZ_SHKY01000001.1"/>
</dbReference>
<gene>
    <name evidence="4" type="ORF">EV385_4184</name>
</gene>
<evidence type="ECO:0000313" key="5">
    <source>
        <dbReference type="Proteomes" id="UP000292564"/>
    </source>
</evidence>
<feature type="transmembrane region" description="Helical" evidence="2">
    <location>
        <begin position="123"/>
        <end position="140"/>
    </location>
</feature>
<dbReference type="Pfam" id="PF08044">
    <property type="entry name" value="DUF1707"/>
    <property type="match status" value="1"/>
</dbReference>
<feature type="transmembrane region" description="Helical" evidence="2">
    <location>
        <begin position="100"/>
        <end position="117"/>
    </location>
</feature>
<keyword evidence="2" id="KW-0812">Transmembrane</keyword>
<keyword evidence="2" id="KW-1133">Transmembrane helix</keyword>
<dbReference type="EMBL" id="SHKY01000001">
    <property type="protein sequence ID" value="RZU52328.1"/>
    <property type="molecule type" value="Genomic_DNA"/>
</dbReference>
<proteinExistence type="predicted"/>
<evidence type="ECO:0000256" key="2">
    <source>
        <dbReference type="SAM" id="Phobius"/>
    </source>
</evidence>
<keyword evidence="2" id="KW-0472">Membrane</keyword>